<reference evidence="1 2" key="1">
    <citation type="submission" date="2015-04" db="EMBL/GenBank/DDBJ databases">
        <title>Draft genome of the roundworm Trichinella nativa.</title>
        <authorList>
            <person name="Mitreva M."/>
        </authorList>
    </citation>
    <scope>NUCLEOTIDE SEQUENCE [LARGE SCALE GENOMIC DNA]</scope>
    <source>
        <strain evidence="1 2">ISS45</strain>
    </source>
</reference>
<organism evidence="1 2">
    <name type="scientific">Trichinella nativa</name>
    <dbReference type="NCBI Taxonomy" id="6335"/>
    <lineage>
        <taxon>Eukaryota</taxon>
        <taxon>Metazoa</taxon>
        <taxon>Ecdysozoa</taxon>
        <taxon>Nematoda</taxon>
        <taxon>Enoplea</taxon>
        <taxon>Dorylaimia</taxon>
        <taxon>Trichinellida</taxon>
        <taxon>Trichinellidae</taxon>
        <taxon>Trichinella</taxon>
    </lineage>
</organism>
<accession>A0A1Y3EPC2</accession>
<name>A0A1Y3EPC2_9BILA</name>
<gene>
    <name evidence="1" type="ORF">D917_07264</name>
</gene>
<evidence type="ECO:0000313" key="1">
    <source>
        <dbReference type="EMBL" id="OUC46991.1"/>
    </source>
</evidence>
<dbReference type="AlphaFoldDB" id="A0A1Y3EPC2"/>
<sequence>MYCEVLIASNSRPNKNASNDVSLSSNELYSMVSTTGNCKKLMRRLDAQLDDSNKFPFDTKGDISIFIQSKGEIS</sequence>
<dbReference type="Proteomes" id="UP000243006">
    <property type="component" value="Unassembled WGS sequence"/>
</dbReference>
<comment type="caution">
    <text evidence="1">The sequence shown here is derived from an EMBL/GenBank/DDBJ whole genome shotgun (WGS) entry which is preliminary data.</text>
</comment>
<evidence type="ECO:0000313" key="2">
    <source>
        <dbReference type="Proteomes" id="UP000243006"/>
    </source>
</evidence>
<proteinExistence type="predicted"/>
<dbReference type="EMBL" id="LVZM01005513">
    <property type="protein sequence ID" value="OUC46991.1"/>
    <property type="molecule type" value="Genomic_DNA"/>
</dbReference>
<protein>
    <submittedName>
        <fullName evidence="1">Uncharacterized protein</fullName>
    </submittedName>
</protein>